<dbReference type="EMBL" id="GBEZ01013100">
    <property type="protein sequence ID" value="JAC72855.1"/>
    <property type="molecule type" value="Transcribed_RNA"/>
</dbReference>
<accession>A0A061S8P3</accession>
<dbReference type="GO" id="GO:0019902">
    <property type="term" value="F:phosphatase binding"/>
    <property type="evidence" value="ECO:0007669"/>
    <property type="project" value="TreeGrafter"/>
</dbReference>
<proteinExistence type="predicted"/>
<reference evidence="3" key="1">
    <citation type="submission" date="2014-05" db="EMBL/GenBank/DDBJ databases">
        <title>The transcriptome of the halophilic microalga Tetraselmis sp. GSL018 isolated from the Great Salt Lake, Utah.</title>
        <authorList>
            <person name="Jinkerson R.E."/>
            <person name="D'Adamo S."/>
            <person name="Posewitz M.C."/>
        </authorList>
    </citation>
    <scope>NUCLEOTIDE SEQUENCE</scope>
    <source>
        <strain evidence="3">GSL018</strain>
    </source>
</reference>
<dbReference type="AlphaFoldDB" id="A0A061S8P3"/>
<name>A0A061S8P3_9CHLO</name>
<dbReference type="PANTHER" id="PTHR22028">
    <property type="entry name" value="SFI1 SPINDLE BODY DOMAIN-CONTAINING PROTEIN-RELATED"/>
    <property type="match status" value="1"/>
</dbReference>
<evidence type="ECO:0000256" key="1">
    <source>
        <dbReference type="SAM" id="MobiDB-lite"/>
    </source>
</evidence>
<organism evidence="3">
    <name type="scientific">Tetraselmis sp. GSL018</name>
    <dbReference type="NCBI Taxonomy" id="582737"/>
    <lineage>
        <taxon>Eukaryota</taxon>
        <taxon>Viridiplantae</taxon>
        <taxon>Chlorophyta</taxon>
        <taxon>core chlorophytes</taxon>
        <taxon>Chlorodendrophyceae</taxon>
        <taxon>Chlorodendrales</taxon>
        <taxon>Chlorodendraceae</taxon>
        <taxon>Tetraselmis</taxon>
    </lineage>
</organism>
<feature type="compositionally biased region" description="Polar residues" evidence="1">
    <location>
        <begin position="1010"/>
        <end position="1040"/>
    </location>
</feature>
<sequence length="1200" mass="138845">MTEHRNVEDMDLSRLAQLSRYIERIDRSDEGNWQSNTQSSQAQSFSPPGPGQCSSPLQVRGRGMAPLPKDTKVSSSSASEAALSEHWWALHQKRISAIVGEHWREFALRARAERHFHVRIAGKVWRVLRSEVQAARARNQRAGILKHRRLFILYRSCFRAWAQRARGAAEQMGKYLSVVRMRARRLYQRSFDSWVEFLCTESERSEELARLRTRRMLVRAVSAWRTALRVIWEKQEMASRAMHFWAGRRERASLLAWQGYLRERSWKAAAKEDAGRHCRGRLRAAALAAWREAAASSPLRREAAAAALRGVMAKVEEERARRGFDHWRRRAARSSLLGRRAESLRLKSAAVLRSRAFGWWSAWASRARALRAAAEALGLAAGRLLLRRALSAWGIAVLEAEEERGLEARSKVAWLLVLRMWREWARSRAERAEWRSDRVEAVHVLIRRRFFSRWRRAAGESLREREQEQEAIEWHQRNVGRWAVGVWRGEAKAAAAERSLEDEAFRHRAKALMGAALEAWLLALERRERKAAAFLWAAQRISLRPLRAWRAWAEVKAGRELARRAAVRFRYFKLLRAGLLGWEVAMQPNPSRMALWEELRWIVSVQVVRRIWVKWAAEFVPKQRSSRALACKAAKHWRLRLLFVSLQGWEVEAERLAAKRACRLRSDTHRRSRVLSRSIAAWLFWTRNKIVKEERRRLLVLETREVLDRAFLRRLFQDWLTLVKDASMQRFQDARAVDFLRRRSIFISWAAWRSFVDRCRWKASRVRNALCFSNERILKTATNSWRAAVEAVSVKREIRTAAVRHWCKMQCKKTLQGWIWYHAYRCEKRRDMSGALQLYMQRLQREGAAQWMRVAEWRRRQRIQRSVSLQLEAIQTDLVKVEPYARRWIDKVRRKRAVRREALVAFGHEDSSWQSAMKTRQLSCGSRAIYPWPSVSCSSWFRNQVAAKPRPPNLVAASRSPANSLSKPALEQRDSRTEAAPHRFPGVAVAKERPRPRIPTMLFDGIAPDTCSQRGDTSVSATHSDQGTIQNKPQNKPSNRNTDDKRETSRSSCTASKPISRGKENFPAEQQFPNEFMVNAKLCFRKHHEDGGRASGAEQGLPLGSLWEAEHSLPRALPGTGTPSAQLTAEIAEMEASVREFQALRSKAASISSRVSGSAEANPALQAELQRLKEDILARKPHIQRVAQRIQELREIRDGA</sequence>
<evidence type="ECO:0000313" key="3">
    <source>
        <dbReference type="EMBL" id="JAC81552.1"/>
    </source>
</evidence>
<gene>
    <name evidence="2" type="ORF">TSPGSL018_30343</name>
    <name evidence="3" type="ORF">TSPGSL018_7663</name>
</gene>
<dbReference type="PANTHER" id="PTHR22028:SF9">
    <property type="entry name" value="SFI1 SPINDLE BODY DOMAIN-CONTAINING PROTEIN"/>
    <property type="match status" value="1"/>
</dbReference>
<feature type="compositionally biased region" description="Basic and acidic residues" evidence="1">
    <location>
        <begin position="970"/>
        <end position="981"/>
    </location>
</feature>
<feature type="region of interest" description="Disordered" evidence="1">
    <location>
        <begin position="952"/>
        <end position="1072"/>
    </location>
</feature>
<protein>
    <recommendedName>
        <fullName evidence="4">Sfi1 spindle body domain-containing protein</fullName>
    </recommendedName>
</protein>
<feature type="region of interest" description="Disordered" evidence="1">
    <location>
        <begin position="29"/>
        <end position="76"/>
    </location>
</feature>
<feature type="compositionally biased region" description="Polar residues" evidence="1">
    <location>
        <begin position="31"/>
        <end position="57"/>
    </location>
</feature>
<evidence type="ECO:0000313" key="2">
    <source>
        <dbReference type="EMBL" id="JAC72855.1"/>
    </source>
</evidence>
<dbReference type="EMBL" id="GBEZ01003603">
    <property type="protein sequence ID" value="JAC81552.1"/>
    <property type="molecule type" value="Transcribed_RNA"/>
</dbReference>
<dbReference type="InterPro" id="IPR052270">
    <property type="entry name" value="CACF_protein"/>
</dbReference>
<evidence type="ECO:0008006" key="4">
    <source>
        <dbReference type="Google" id="ProtNLM"/>
    </source>
</evidence>